<sequence>MTDLHWLTATEVRELYARKELSPVELMDAVLDRLEATEPALNAFVTITAEQARDQAVQAERRMANTPFDELPPLTGLPITVKDLIDTAGVRTTYGTVTFSDHVPGHDSADWARLKAAGAILVGKTTTPEFGMLGVTDSRLTGVTNNPWNLAKTAGGSSGGAAASVAAGVAPLAWGNDGGGSIRVPASCCGTVGLKPSAGRIPSSEAAYDGVSSSGPLTRSVADAALLLSVTAGPHPGDPLSLPAADPRLFLDAVGHPDLTGARIAAATHFGLGPIAADVERTFREALDRLRDLGAVVTEVEMQLPDPIDYFLAFWSPSAADFVDQLRAQAGWDDGLLHPIMLEIADHARGMSAIDYWRTATETRSKIAAGFNAALNGRDLLVTPTMPLVAFDHPGALAGNADVDGQPVRRPALDFHRLTEPPSHAGLPALTLPCGFSSGLPVGLQFIGAAHADAQVLRMAAAYEAATPWHTRHPHI</sequence>
<evidence type="ECO:0000313" key="4">
    <source>
        <dbReference type="Proteomes" id="UP000249341"/>
    </source>
</evidence>
<comment type="similarity">
    <text evidence="1">Belongs to the amidase family.</text>
</comment>
<proteinExistence type="inferred from homology"/>
<dbReference type="EMBL" id="QLMJ01000019">
    <property type="protein sequence ID" value="RAK28770.1"/>
    <property type="molecule type" value="Genomic_DNA"/>
</dbReference>
<dbReference type="InterPro" id="IPR020556">
    <property type="entry name" value="Amidase_CS"/>
</dbReference>
<dbReference type="InterPro" id="IPR000120">
    <property type="entry name" value="Amidase"/>
</dbReference>
<dbReference type="Gene3D" id="3.90.1300.10">
    <property type="entry name" value="Amidase signature (AS) domain"/>
    <property type="match status" value="1"/>
</dbReference>
<protein>
    <submittedName>
        <fullName evidence="3">Aspartyl-tRNA(Asn)/glutamyl-tRNA(Gln) amidotransferase subunit A</fullName>
    </submittedName>
</protein>
<dbReference type="PANTHER" id="PTHR11895">
    <property type="entry name" value="TRANSAMIDASE"/>
    <property type="match status" value="1"/>
</dbReference>
<comment type="caution">
    <text evidence="3">The sequence shown here is derived from an EMBL/GenBank/DDBJ whole genome shotgun (WGS) entry which is preliminary data.</text>
</comment>
<organism evidence="3 4">
    <name type="scientific">Actinoplanes lutulentus</name>
    <dbReference type="NCBI Taxonomy" id="1287878"/>
    <lineage>
        <taxon>Bacteria</taxon>
        <taxon>Bacillati</taxon>
        <taxon>Actinomycetota</taxon>
        <taxon>Actinomycetes</taxon>
        <taxon>Micromonosporales</taxon>
        <taxon>Micromonosporaceae</taxon>
        <taxon>Actinoplanes</taxon>
    </lineage>
</organism>
<name>A0A327Z1Z1_9ACTN</name>
<reference evidence="3 4" key="1">
    <citation type="submission" date="2018-06" db="EMBL/GenBank/DDBJ databases">
        <title>Genomic Encyclopedia of Type Strains, Phase III (KMG-III): the genomes of soil and plant-associated and newly described type strains.</title>
        <authorList>
            <person name="Whitman W."/>
        </authorList>
    </citation>
    <scope>NUCLEOTIDE SEQUENCE [LARGE SCALE GENOMIC DNA]</scope>
    <source>
        <strain evidence="3 4">CGMCC 4.7090</strain>
    </source>
</reference>
<dbReference type="PROSITE" id="PS00571">
    <property type="entry name" value="AMIDASES"/>
    <property type="match status" value="1"/>
</dbReference>
<dbReference type="OrthoDB" id="182039at2"/>
<keyword evidence="4" id="KW-1185">Reference proteome</keyword>
<dbReference type="InterPro" id="IPR036928">
    <property type="entry name" value="AS_sf"/>
</dbReference>
<dbReference type="RefSeq" id="WP_111653222.1">
    <property type="nucleotide sequence ID" value="NZ_JACHWI010000006.1"/>
</dbReference>
<evidence type="ECO:0000256" key="1">
    <source>
        <dbReference type="ARBA" id="ARBA00009199"/>
    </source>
</evidence>
<dbReference type="SUPFAM" id="SSF75304">
    <property type="entry name" value="Amidase signature (AS) enzymes"/>
    <property type="match status" value="1"/>
</dbReference>
<accession>A0A327Z1Z1</accession>
<evidence type="ECO:0000313" key="3">
    <source>
        <dbReference type="EMBL" id="RAK28770.1"/>
    </source>
</evidence>
<feature type="domain" description="Amidase" evidence="2">
    <location>
        <begin position="25"/>
        <end position="457"/>
    </location>
</feature>
<dbReference type="Pfam" id="PF01425">
    <property type="entry name" value="Amidase"/>
    <property type="match status" value="1"/>
</dbReference>
<evidence type="ECO:0000259" key="2">
    <source>
        <dbReference type="Pfam" id="PF01425"/>
    </source>
</evidence>
<gene>
    <name evidence="3" type="ORF">B0I29_119107</name>
</gene>
<dbReference type="PANTHER" id="PTHR11895:SF7">
    <property type="entry name" value="GLUTAMYL-TRNA(GLN) AMIDOTRANSFERASE SUBUNIT A, MITOCHONDRIAL"/>
    <property type="match status" value="1"/>
</dbReference>
<keyword evidence="3" id="KW-0808">Transferase</keyword>
<dbReference type="GO" id="GO:0016740">
    <property type="term" value="F:transferase activity"/>
    <property type="evidence" value="ECO:0007669"/>
    <property type="project" value="UniProtKB-KW"/>
</dbReference>
<dbReference type="AlphaFoldDB" id="A0A327Z1Z1"/>
<dbReference type="Proteomes" id="UP000249341">
    <property type="component" value="Unassembled WGS sequence"/>
</dbReference>
<dbReference type="InterPro" id="IPR023631">
    <property type="entry name" value="Amidase_dom"/>
</dbReference>